<proteinExistence type="predicted"/>
<organism evidence="1 2">
    <name type="scientific">Avena sativa</name>
    <name type="common">Oat</name>
    <dbReference type="NCBI Taxonomy" id="4498"/>
    <lineage>
        <taxon>Eukaryota</taxon>
        <taxon>Viridiplantae</taxon>
        <taxon>Streptophyta</taxon>
        <taxon>Embryophyta</taxon>
        <taxon>Tracheophyta</taxon>
        <taxon>Spermatophyta</taxon>
        <taxon>Magnoliopsida</taxon>
        <taxon>Liliopsida</taxon>
        <taxon>Poales</taxon>
        <taxon>Poaceae</taxon>
        <taxon>BOP clade</taxon>
        <taxon>Pooideae</taxon>
        <taxon>Poodae</taxon>
        <taxon>Poeae</taxon>
        <taxon>Poeae Chloroplast Group 1 (Aveneae type)</taxon>
        <taxon>Aveninae</taxon>
        <taxon>Avena</taxon>
    </lineage>
</organism>
<dbReference type="EnsemblPlants" id="AVESA.00010b.r2.6DG1161040.1">
    <property type="protein sequence ID" value="AVESA.00010b.r2.6DG1161040.1.CDS.1"/>
    <property type="gene ID" value="AVESA.00010b.r2.6DG1161040"/>
</dbReference>
<reference evidence="1" key="2">
    <citation type="submission" date="2025-09" db="UniProtKB">
        <authorList>
            <consortium name="EnsemblPlants"/>
        </authorList>
    </citation>
    <scope>IDENTIFICATION</scope>
</reference>
<evidence type="ECO:0000313" key="1">
    <source>
        <dbReference type="EnsemblPlants" id="AVESA.00010b.r2.6DG1161040.1.CDS.1"/>
    </source>
</evidence>
<keyword evidence="2" id="KW-1185">Reference proteome</keyword>
<reference evidence="1" key="1">
    <citation type="submission" date="2021-05" db="EMBL/GenBank/DDBJ databases">
        <authorList>
            <person name="Scholz U."/>
            <person name="Mascher M."/>
            <person name="Fiebig A."/>
        </authorList>
    </citation>
    <scope>NUCLEOTIDE SEQUENCE [LARGE SCALE GENOMIC DNA]</scope>
</reference>
<protein>
    <submittedName>
        <fullName evidence="1">Uncharacterized protein</fullName>
    </submittedName>
</protein>
<sequence>MGDADAPCNVTPRRRRQGVLLWRWRGLGRRRKLPIVRLGGGRGRGRGRGLLRRLRLRWLAARARWLRRAVRKLAAIYMAALQVPPAPHGAPSYPSWIGVEPCFATPFVPNARPFW</sequence>
<evidence type="ECO:0000313" key="2">
    <source>
        <dbReference type="Proteomes" id="UP001732700"/>
    </source>
</evidence>
<name>A0ACD5ZBI3_AVESA</name>
<accession>A0ACD5ZBI3</accession>
<dbReference type="Proteomes" id="UP001732700">
    <property type="component" value="Chromosome 6D"/>
</dbReference>